<keyword evidence="2" id="KW-1185">Reference proteome</keyword>
<protein>
    <recommendedName>
        <fullName evidence="3">Serine protease</fullName>
    </recommendedName>
</protein>
<proteinExistence type="predicted"/>
<gene>
    <name evidence="1" type="ORF">PDUR_21730</name>
</gene>
<evidence type="ECO:0008006" key="3">
    <source>
        <dbReference type="Google" id="ProtNLM"/>
    </source>
</evidence>
<organism evidence="1 2">
    <name type="scientific">Paenibacillus durus</name>
    <name type="common">Paenibacillus azotofixans</name>
    <dbReference type="NCBI Taxonomy" id="44251"/>
    <lineage>
        <taxon>Bacteria</taxon>
        <taxon>Bacillati</taxon>
        <taxon>Bacillota</taxon>
        <taxon>Bacilli</taxon>
        <taxon>Bacillales</taxon>
        <taxon>Paenibacillaceae</taxon>
        <taxon>Paenibacillus</taxon>
    </lineage>
</organism>
<sequence length="194" mass="22065">MSYFRLSQDDRFPNAVQPRGVSAVIRPDMLDAGLAERRSAEQAAGQAAGQRAGQRPQLEELSLQFAVAEVAQVDYVDFIEYPFPFVSNRLKRTIELFAPKVRFVPGVFTDLPRRHQEVYWLVAAPQVDCLSDESEWHPDGTLRRLVLDAGRAEGQPFFQVNGPRERIWLINLALAEGLLRRDFNGIRLTRVEQS</sequence>
<evidence type="ECO:0000313" key="2">
    <source>
        <dbReference type="Proteomes" id="UP000029409"/>
    </source>
</evidence>
<dbReference type="KEGG" id="pdu:PDUR_21730"/>
<dbReference type="eggNOG" id="ENOG5032T4R">
    <property type="taxonomic scope" value="Bacteria"/>
</dbReference>
<dbReference type="OrthoDB" id="2086300at2"/>
<dbReference type="RefSeq" id="WP_042208027.1">
    <property type="nucleotide sequence ID" value="NZ_CP009288.1"/>
</dbReference>
<dbReference type="EMBL" id="CP009288">
    <property type="protein sequence ID" value="AIQ14232.1"/>
    <property type="molecule type" value="Genomic_DNA"/>
</dbReference>
<dbReference type="Proteomes" id="UP000029409">
    <property type="component" value="Chromosome"/>
</dbReference>
<reference evidence="1 2" key="1">
    <citation type="submission" date="2014-08" db="EMBL/GenBank/DDBJ databases">
        <title>Comparative genomics of the Paenibacillus odorifer group.</title>
        <authorList>
            <person name="den Bakker H.C."/>
            <person name="Tsai Y.-C."/>
            <person name="Martin N."/>
            <person name="Korlach J."/>
            <person name="Wiedmann M."/>
        </authorList>
    </citation>
    <scope>NUCLEOTIDE SEQUENCE [LARGE SCALE GENOMIC DNA]</scope>
    <source>
        <strain evidence="1 2">DSM 1735</strain>
    </source>
</reference>
<accession>A0A089HT09</accession>
<dbReference type="AlphaFoldDB" id="A0A089HT09"/>
<name>A0A089HT09_PAEDU</name>
<evidence type="ECO:0000313" key="1">
    <source>
        <dbReference type="EMBL" id="AIQ14232.1"/>
    </source>
</evidence>